<dbReference type="InterPro" id="IPR034660">
    <property type="entry name" value="DinB/YfiT-like"/>
</dbReference>
<dbReference type="NCBIfam" id="TIGR03086">
    <property type="entry name" value="TIGR03086 family metal-binding protein"/>
    <property type="match status" value="1"/>
</dbReference>
<reference evidence="3" key="1">
    <citation type="submission" date="2016-10" db="EMBL/GenBank/DDBJ databases">
        <authorList>
            <person name="Varghese N."/>
            <person name="Submissions S."/>
        </authorList>
    </citation>
    <scope>NUCLEOTIDE SEQUENCE [LARGE SCALE GENOMIC DNA]</scope>
    <source>
        <strain evidence="3">DSM 44260</strain>
    </source>
</reference>
<protein>
    <submittedName>
        <fullName evidence="2">TIGR03086 family protein</fullName>
    </submittedName>
</protein>
<dbReference type="EMBL" id="FOGI01000008">
    <property type="protein sequence ID" value="SES19634.1"/>
    <property type="molecule type" value="Genomic_DNA"/>
</dbReference>
<evidence type="ECO:0000313" key="3">
    <source>
        <dbReference type="Proteomes" id="UP000199051"/>
    </source>
</evidence>
<dbReference type="InterPro" id="IPR024344">
    <property type="entry name" value="MDMPI_metal-binding"/>
</dbReference>
<dbReference type="STRING" id="155974.SAMN04487818_108275"/>
<organism evidence="2 3">
    <name type="scientific">Actinokineospora terrae</name>
    <dbReference type="NCBI Taxonomy" id="155974"/>
    <lineage>
        <taxon>Bacteria</taxon>
        <taxon>Bacillati</taxon>
        <taxon>Actinomycetota</taxon>
        <taxon>Actinomycetes</taxon>
        <taxon>Pseudonocardiales</taxon>
        <taxon>Pseudonocardiaceae</taxon>
        <taxon>Actinokineospora</taxon>
    </lineage>
</organism>
<dbReference type="AlphaFoldDB" id="A0A1H9VDW5"/>
<sequence length="190" mass="20598">MQPHVAHDRARDVFDRAVHQVEDWSAPTPCADWSTKDLVNHLVSEQLWVPHLVSGETIEQVGDRYDGDLLGEDPVAAWTAASAASRQAWDGVPDDREVHLGSGPAPALEYRRQMILDLAVHGWDLATATGHVALIGDDLASALLAEFTDQVDQWRDAGIFGAPVPVPDTADPPTRLVALLGRDPGWHPSG</sequence>
<dbReference type="Gene3D" id="1.20.120.450">
    <property type="entry name" value="dinb family like domain"/>
    <property type="match status" value="1"/>
</dbReference>
<dbReference type="NCBIfam" id="TIGR03083">
    <property type="entry name" value="maleylpyruvate isomerase family mycothiol-dependent enzyme"/>
    <property type="match status" value="1"/>
</dbReference>
<evidence type="ECO:0000259" key="1">
    <source>
        <dbReference type="Pfam" id="PF11716"/>
    </source>
</evidence>
<name>A0A1H9VDW5_9PSEU</name>
<dbReference type="SUPFAM" id="SSF109854">
    <property type="entry name" value="DinB/YfiT-like putative metalloenzymes"/>
    <property type="match status" value="1"/>
</dbReference>
<accession>A0A1H9VDW5</accession>
<dbReference type="InterPro" id="IPR017520">
    <property type="entry name" value="CHP03086"/>
</dbReference>
<feature type="domain" description="Mycothiol-dependent maleylpyruvate isomerase metal-binding" evidence="1">
    <location>
        <begin position="9"/>
        <end position="126"/>
    </location>
</feature>
<dbReference type="Pfam" id="PF11716">
    <property type="entry name" value="MDMPI_N"/>
    <property type="match status" value="1"/>
</dbReference>
<proteinExistence type="predicted"/>
<dbReference type="GO" id="GO:0046872">
    <property type="term" value="F:metal ion binding"/>
    <property type="evidence" value="ECO:0007669"/>
    <property type="project" value="InterPro"/>
</dbReference>
<keyword evidence="3" id="KW-1185">Reference proteome</keyword>
<dbReference type="InterPro" id="IPR017517">
    <property type="entry name" value="Maleyloyr_isom"/>
</dbReference>
<evidence type="ECO:0000313" key="2">
    <source>
        <dbReference type="EMBL" id="SES19634.1"/>
    </source>
</evidence>
<dbReference type="Proteomes" id="UP000199051">
    <property type="component" value="Unassembled WGS sequence"/>
</dbReference>
<dbReference type="RefSeq" id="WP_092780654.1">
    <property type="nucleotide sequence ID" value="NZ_FOGI01000008.1"/>
</dbReference>
<gene>
    <name evidence="2" type="ORF">SAMN04487818_108275</name>
</gene>